<feature type="repeat" description="TPR" evidence="8">
    <location>
        <begin position="347"/>
        <end position="380"/>
    </location>
</feature>
<dbReference type="PANTHER" id="PTHR10130:SF0">
    <property type="entry name" value="GH08708P"/>
    <property type="match status" value="1"/>
</dbReference>
<dbReference type="GO" id="GO:0005829">
    <property type="term" value="C:cytosol"/>
    <property type="evidence" value="ECO:0007669"/>
    <property type="project" value="TreeGrafter"/>
</dbReference>
<keyword evidence="5" id="KW-0677">Repeat</keyword>
<dbReference type="Ensembl" id="ENSEBUT00000002652.1">
    <property type="protein sequence ID" value="ENSEBUP00000002301.1"/>
    <property type="gene ID" value="ENSEBUG00000001798.1"/>
</dbReference>
<feature type="compositionally biased region" description="Low complexity" evidence="9">
    <location>
        <begin position="54"/>
        <end position="64"/>
    </location>
</feature>
<evidence type="ECO:0000256" key="4">
    <source>
        <dbReference type="ARBA" id="ARBA00022490"/>
    </source>
</evidence>
<dbReference type="Proteomes" id="UP000694388">
    <property type="component" value="Unplaced"/>
</dbReference>
<protein>
    <submittedName>
        <fullName evidence="10">Peroxisomal biogenesis factor 5-like a</fullName>
    </submittedName>
</protein>
<reference evidence="10" key="2">
    <citation type="submission" date="2025-09" db="UniProtKB">
        <authorList>
            <consortium name="Ensembl"/>
        </authorList>
    </citation>
    <scope>IDENTIFICATION</scope>
</reference>
<dbReference type="AlphaFoldDB" id="A0A8C4N6W4"/>
<reference evidence="10" key="1">
    <citation type="submission" date="2025-08" db="UniProtKB">
        <authorList>
            <consortium name="Ensembl"/>
        </authorList>
    </citation>
    <scope>IDENTIFICATION</scope>
</reference>
<dbReference type="GO" id="GO:0005778">
    <property type="term" value="C:peroxisomal membrane"/>
    <property type="evidence" value="ECO:0007669"/>
    <property type="project" value="TreeGrafter"/>
</dbReference>
<keyword evidence="6 8" id="KW-0802">TPR repeat</keyword>
<dbReference type="SUPFAM" id="SSF48452">
    <property type="entry name" value="TPR-like"/>
    <property type="match status" value="1"/>
</dbReference>
<evidence type="ECO:0000256" key="6">
    <source>
        <dbReference type="ARBA" id="ARBA00022803"/>
    </source>
</evidence>
<evidence type="ECO:0000256" key="2">
    <source>
        <dbReference type="ARBA" id="ARBA00004496"/>
    </source>
</evidence>
<proteinExistence type="inferred from homology"/>
<dbReference type="InterPro" id="IPR024111">
    <property type="entry name" value="PEX5/PEX5L"/>
</dbReference>
<feature type="repeat" description="TPR" evidence="8">
    <location>
        <begin position="313"/>
        <end position="346"/>
    </location>
</feature>
<name>A0A8C4N6W4_EPTBU</name>
<dbReference type="Gene3D" id="1.25.40.10">
    <property type="entry name" value="Tetratricopeptide repeat domain"/>
    <property type="match status" value="1"/>
</dbReference>
<evidence type="ECO:0000256" key="3">
    <source>
        <dbReference type="ARBA" id="ARBA00005348"/>
    </source>
</evidence>
<dbReference type="GO" id="GO:0005052">
    <property type="term" value="F:peroxisome matrix targeting signal-1 binding"/>
    <property type="evidence" value="ECO:0007669"/>
    <property type="project" value="TreeGrafter"/>
</dbReference>
<evidence type="ECO:0000256" key="7">
    <source>
        <dbReference type="ARBA" id="ARBA00023140"/>
    </source>
</evidence>
<organism evidence="10 11">
    <name type="scientific">Eptatretus burgeri</name>
    <name type="common">Inshore hagfish</name>
    <dbReference type="NCBI Taxonomy" id="7764"/>
    <lineage>
        <taxon>Eukaryota</taxon>
        <taxon>Metazoa</taxon>
        <taxon>Chordata</taxon>
        <taxon>Craniata</taxon>
        <taxon>Vertebrata</taxon>
        <taxon>Cyclostomata</taxon>
        <taxon>Myxini</taxon>
        <taxon>Myxiniformes</taxon>
        <taxon>Myxinidae</taxon>
        <taxon>Eptatretinae</taxon>
        <taxon>Eptatretus</taxon>
    </lineage>
</organism>
<keyword evidence="4" id="KW-0963">Cytoplasm</keyword>
<evidence type="ECO:0000256" key="1">
    <source>
        <dbReference type="ARBA" id="ARBA00004275"/>
    </source>
</evidence>
<dbReference type="InterPro" id="IPR011990">
    <property type="entry name" value="TPR-like_helical_dom_sf"/>
</dbReference>
<evidence type="ECO:0000256" key="9">
    <source>
        <dbReference type="SAM" id="MobiDB-lite"/>
    </source>
</evidence>
<dbReference type="GeneTree" id="ENSGT00940000155931"/>
<comment type="similarity">
    <text evidence="3">Belongs to the peroxisomal targeting signal receptor family.</text>
</comment>
<feature type="region of interest" description="Disordered" evidence="9">
    <location>
        <begin position="1"/>
        <end position="109"/>
    </location>
</feature>
<accession>A0A8C4N6W4</accession>
<dbReference type="GO" id="GO:0016560">
    <property type="term" value="P:protein import into peroxisome matrix, docking"/>
    <property type="evidence" value="ECO:0007669"/>
    <property type="project" value="TreeGrafter"/>
</dbReference>
<keyword evidence="11" id="KW-1185">Reference proteome</keyword>
<dbReference type="PANTHER" id="PTHR10130">
    <property type="entry name" value="PEROXISOMAL TARGETING SIGNAL 1 RECEPTOR PEX5"/>
    <property type="match status" value="1"/>
</dbReference>
<sequence>MCKLKLNSDSKDQPPLAKKSSLKSQDPSSLGSSIGTDWTGLGTQTTGRGSAPWSQQQSSSEFSSCWEEGQRMSEQGWQAESDVAGNGRLGSGGSSAMPSPGRQGAPGTPADCWAGDVETGQQVWVAEGTRPLLNQRSDSKTGGRHFVLDDCAPAWCDDEFERTKAAIEADTEFWDKLQAEWEEMALRESSQPWPRAPETFSPPPQWAWQLLGTALAENEEDPAAICALQRCLDLCPDHLPALLALAVSLTNESCPGQACRALRAWLLAHPSYSTLFPPYCVGSTSNSEPSVAEVRDMFLQACREQKDGEGTDPELQTGLGVLYNLSGEYDQAVEAFSLAVQARLEDHLLWNKLGASLANGNRSSEAVEAYRRALQLRPGYVRSWYNMGISWLNQGAHREAVADLLEALVKQRKNCFQRWQPTAASDNIWAALGLALIGLGRPTLCQAAERRDVDTLIRAFTHH</sequence>
<feature type="compositionally biased region" description="Polar residues" evidence="9">
    <location>
        <begin position="22"/>
        <end position="48"/>
    </location>
</feature>
<dbReference type="InterPro" id="IPR019734">
    <property type="entry name" value="TPR_rpt"/>
</dbReference>
<evidence type="ECO:0000313" key="11">
    <source>
        <dbReference type="Proteomes" id="UP000694388"/>
    </source>
</evidence>
<dbReference type="PROSITE" id="PS50005">
    <property type="entry name" value="TPR"/>
    <property type="match status" value="2"/>
</dbReference>
<comment type="subcellular location">
    <subcellularLocation>
        <location evidence="2">Cytoplasm</location>
    </subcellularLocation>
    <subcellularLocation>
        <location evidence="1">Peroxisome</location>
    </subcellularLocation>
</comment>
<dbReference type="Pfam" id="PF13432">
    <property type="entry name" value="TPR_16"/>
    <property type="match status" value="1"/>
</dbReference>
<feature type="compositionally biased region" description="Basic and acidic residues" evidence="9">
    <location>
        <begin position="1"/>
        <end position="12"/>
    </location>
</feature>
<dbReference type="SMART" id="SM00028">
    <property type="entry name" value="TPR"/>
    <property type="match status" value="4"/>
</dbReference>
<evidence type="ECO:0000313" key="10">
    <source>
        <dbReference type="Ensembl" id="ENSEBUP00000002301.1"/>
    </source>
</evidence>
<evidence type="ECO:0000256" key="5">
    <source>
        <dbReference type="ARBA" id="ARBA00022737"/>
    </source>
</evidence>
<keyword evidence="7" id="KW-0576">Peroxisome</keyword>
<evidence type="ECO:0000256" key="8">
    <source>
        <dbReference type="PROSITE-ProRule" id="PRU00339"/>
    </source>
</evidence>